<dbReference type="InterPro" id="IPR001633">
    <property type="entry name" value="EAL_dom"/>
</dbReference>
<dbReference type="InterPro" id="IPR035919">
    <property type="entry name" value="EAL_sf"/>
</dbReference>
<dbReference type="GeneID" id="96779020"/>
<dbReference type="CDD" id="cd01948">
    <property type="entry name" value="EAL"/>
    <property type="match status" value="1"/>
</dbReference>
<sequence length="787" mass="89822">MAMNKKSKRRLVAMQRILIAGILLFSVSLSVILMFRDRLSLLLVSNVQTELLDITRQNSMYVDRKIAGIFSSMEYVARDLAWSRDGTARRVRYLTEVNNFTRVGAVDIYGRGLEGPDIRMTDFPGIKLSLRGERKVVYTKRTAFDNLNAMVFSVPIQMQGFIMGSVYGILDVNALKTMFNFSAFDGNDESFIIDAEGRMFVQARKWELARYMDSYLAGWQQPDAAPELVRLYTKVRQNRYGVERITMPDSTQYYLACRPLSSVSDLYVLDVIPTYVVQERITGILNSVTFILGIMLLLLLGGYGYSEWRQLKSQERIYDLAYSDALTGLGNLEKYKLNMLELVRKNQLKALAVIVVNIRGMKAINDFMGYKFGNTVLQLVADKLKAGCREGESGYRGNSDMFYLMWRGCDRGELERRLRELLDGITEVYAHKEGSRLYLTAGVYIVRLEDFVSEEEKRKQEIASAVEGQLNINAMPVEYGGMALDVDESWPMDVAGNARLAGKQIVQQNCNAVSFFDEKVVKKMKQEKALEDGFQAAMQNGEFVVYFQPKYDVRGASPVLSGAEALVRWISPEHGFLPPYIFLPLFERDGNLETLDRHVFELVCRQLAAWRQEGRQLVPVSVNVSRRNIAQGRRFVDEMERTMAKYGIDKELIELEVLENDASVDEDTLITFLRAIKSSGFRIAMDDFGSGYSSLGLLYGMPIDCLKLDKGLFDGWQEDMPDSDTSLVRHIIQVAHETGRVVVAEGIEQKYQVELLRRFQCDYIQGYYFCKPIPADEFAEFMEKERL</sequence>
<comment type="caution">
    <text evidence="4">The sequence shown here is derived from an EMBL/GenBank/DDBJ whole genome shotgun (WGS) entry which is preliminary data.</text>
</comment>
<keyword evidence="1" id="KW-0472">Membrane</keyword>
<keyword evidence="5" id="KW-1185">Reference proteome</keyword>
<protein>
    <submittedName>
        <fullName evidence="4">GGDEF domain-containing protein</fullName>
    </submittedName>
</protein>
<dbReference type="InterPro" id="IPR043128">
    <property type="entry name" value="Rev_trsase/Diguanyl_cyclase"/>
</dbReference>
<dbReference type="PROSITE" id="PS50883">
    <property type="entry name" value="EAL"/>
    <property type="match status" value="1"/>
</dbReference>
<dbReference type="InterPro" id="IPR000160">
    <property type="entry name" value="GGDEF_dom"/>
</dbReference>
<dbReference type="PROSITE" id="PS50887">
    <property type="entry name" value="GGDEF"/>
    <property type="match status" value="1"/>
</dbReference>
<organism evidence="4 5">
    <name type="scientific">Anaerovibrio slackiae</name>
    <dbReference type="NCBI Taxonomy" id="2652309"/>
    <lineage>
        <taxon>Bacteria</taxon>
        <taxon>Bacillati</taxon>
        <taxon>Bacillota</taxon>
        <taxon>Negativicutes</taxon>
        <taxon>Selenomonadales</taxon>
        <taxon>Selenomonadaceae</taxon>
        <taxon>Anaerovibrio</taxon>
    </lineage>
</organism>
<evidence type="ECO:0000259" key="3">
    <source>
        <dbReference type="PROSITE" id="PS50887"/>
    </source>
</evidence>
<feature type="transmembrane region" description="Helical" evidence="1">
    <location>
        <begin position="284"/>
        <end position="306"/>
    </location>
</feature>
<dbReference type="SMART" id="SM00052">
    <property type="entry name" value="EAL"/>
    <property type="match status" value="1"/>
</dbReference>
<dbReference type="SUPFAM" id="SSF141868">
    <property type="entry name" value="EAL domain-like"/>
    <property type="match status" value="1"/>
</dbReference>
<dbReference type="Gene3D" id="3.30.70.270">
    <property type="match status" value="1"/>
</dbReference>
<dbReference type="AlphaFoldDB" id="A0A6I2UK15"/>
<name>A0A6I2UK15_9FIRM</name>
<dbReference type="GO" id="GO:0071111">
    <property type="term" value="F:cyclic-guanylate-specific phosphodiesterase activity"/>
    <property type="evidence" value="ECO:0007669"/>
    <property type="project" value="InterPro"/>
</dbReference>
<dbReference type="InterPro" id="IPR050706">
    <property type="entry name" value="Cyclic-di-GMP_PDE-like"/>
</dbReference>
<reference evidence="4 5" key="1">
    <citation type="submission" date="2019-08" db="EMBL/GenBank/DDBJ databases">
        <title>In-depth cultivation of the pig gut microbiome towards novel bacterial diversity and tailored functional studies.</title>
        <authorList>
            <person name="Wylensek D."/>
            <person name="Hitch T.C.A."/>
            <person name="Clavel T."/>
        </authorList>
    </citation>
    <scope>NUCLEOTIDE SEQUENCE [LARGE SCALE GENOMIC DNA]</scope>
    <source>
        <strain evidence="4 5">WCA-693-APC-5D-A</strain>
    </source>
</reference>
<feature type="domain" description="EAL" evidence="2">
    <location>
        <begin position="527"/>
        <end position="786"/>
    </location>
</feature>
<proteinExistence type="predicted"/>
<evidence type="ECO:0000259" key="2">
    <source>
        <dbReference type="PROSITE" id="PS50883"/>
    </source>
</evidence>
<feature type="domain" description="GGDEF" evidence="3">
    <location>
        <begin position="349"/>
        <end position="480"/>
    </location>
</feature>
<dbReference type="SMART" id="SM00267">
    <property type="entry name" value="GGDEF"/>
    <property type="match status" value="1"/>
</dbReference>
<dbReference type="InterPro" id="IPR029787">
    <property type="entry name" value="Nucleotide_cyclase"/>
</dbReference>
<dbReference type="Proteomes" id="UP000433181">
    <property type="component" value="Unassembled WGS sequence"/>
</dbReference>
<keyword evidence="1" id="KW-1133">Transmembrane helix</keyword>
<dbReference type="EMBL" id="VUNR01000016">
    <property type="protein sequence ID" value="MSU09086.1"/>
    <property type="molecule type" value="Genomic_DNA"/>
</dbReference>
<dbReference type="RefSeq" id="WP_154407254.1">
    <property type="nucleotide sequence ID" value="NZ_VUNR01000016.1"/>
</dbReference>
<dbReference type="PANTHER" id="PTHR33121:SF79">
    <property type="entry name" value="CYCLIC DI-GMP PHOSPHODIESTERASE PDED-RELATED"/>
    <property type="match status" value="1"/>
</dbReference>
<dbReference type="Pfam" id="PF00990">
    <property type="entry name" value="GGDEF"/>
    <property type="match status" value="1"/>
</dbReference>
<dbReference type="Gene3D" id="3.20.20.450">
    <property type="entry name" value="EAL domain"/>
    <property type="match status" value="1"/>
</dbReference>
<dbReference type="Pfam" id="PF00563">
    <property type="entry name" value="EAL"/>
    <property type="match status" value="1"/>
</dbReference>
<accession>A0A6I2UK15</accession>
<evidence type="ECO:0000256" key="1">
    <source>
        <dbReference type="SAM" id="Phobius"/>
    </source>
</evidence>
<dbReference type="PANTHER" id="PTHR33121">
    <property type="entry name" value="CYCLIC DI-GMP PHOSPHODIESTERASE PDEF"/>
    <property type="match status" value="1"/>
</dbReference>
<evidence type="ECO:0000313" key="5">
    <source>
        <dbReference type="Proteomes" id="UP000433181"/>
    </source>
</evidence>
<dbReference type="SUPFAM" id="SSF55073">
    <property type="entry name" value="Nucleotide cyclase"/>
    <property type="match status" value="1"/>
</dbReference>
<gene>
    <name evidence="4" type="ORF">FYJ84_08825</name>
</gene>
<evidence type="ECO:0000313" key="4">
    <source>
        <dbReference type="EMBL" id="MSU09086.1"/>
    </source>
</evidence>
<keyword evidence="1" id="KW-0812">Transmembrane</keyword>